<evidence type="ECO:0000313" key="3">
    <source>
        <dbReference type="Proteomes" id="UP001265700"/>
    </source>
</evidence>
<evidence type="ECO:0000313" key="2">
    <source>
        <dbReference type="EMBL" id="MDR7149707.1"/>
    </source>
</evidence>
<dbReference type="PANTHER" id="PTHR43796">
    <property type="entry name" value="CARBOXYNORSPERMIDINE SYNTHASE"/>
    <property type="match status" value="1"/>
</dbReference>
<name>A0ABU1WKZ8_9BURK</name>
<dbReference type="Pfam" id="PF03435">
    <property type="entry name" value="Sacchrp_dh_NADP"/>
    <property type="match status" value="1"/>
</dbReference>
<dbReference type="RefSeq" id="WP_310314194.1">
    <property type="nucleotide sequence ID" value="NZ_JAVDWU010000003.1"/>
</dbReference>
<comment type="caution">
    <text evidence="2">The sequence shown here is derived from an EMBL/GenBank/DDBJ whole genome shotgun (WGS) entry which is preliminary data.</text>
</comment>
<sequence length="369" mass="39199">MQAFRVLVIGGYGFFGSRLLERLVRQSGLHIVVGGRSAEKAHALVERLRASGTSMLSATTLDILSPTFKRDLAALAPALTIHTSGPFQAQDYRVAEACLACGSHYVDLADGRRFVEEIVVLHSAAQAAGLCVISGASSVPALSSAAVDHLAQGLKEIQTIDIGISPGNRTERGLSTVQAILSYCGKPLPGPDDTFGWVGSYRHAYPAPVGERLLSPCDVPDLALLPHRYPGKPRVRFGAGLELRTLHRGMNAMARLARWGLVPDWSVHAPLLKRAADVFQTLGSDAGAMHVTVKGTTTAGDLSHRTWHLVATHGDGPYVPTLAAAALVRKLKNADGSLAGARPCVGILSLEDFIRECDGLQIQMTGPNE</sequence>
<keyword evidence="3" id="KW-1185">Reference proteome</keyword>
<evidence type="ECO:0000259" key="1">
    <source>
        <dbReference type="Pfam" id="PF03435"/>
    </source>
</evidence>
<dbReference type="PANTHER" id="PTHR43796:SF2">
    <property type="entry name" value="CARBOXYNORSPERMIDINE SYNTHASE"/>
    <property type="match status" value="1"/>
</dbReference>
<gene>
    <name evidence="2" type="ORF">J2W49_001662</name>
</gene>
<dbReference type="InterPro" id="IPR036291">
    <property type="entry name" value="NAD(P)-bd_dom_sf"/>
</dbReference>
<dbReference type="Proteomes" id="UP001265700">
    <property type="component" value="Unassembled WGS sequence"/>
</dbReference>
<proteinExistence type="predicted"/>
<reference evidence="2 3" key="1">
    <citation type="submission" date="2023-07" db="EMBL/GenBank/DDBJ databases">
        <title>Sorghum-associated microbial communities from plants grown in Nebraska, USA.</title>
        <authorList>
            <person name="Schachtman D."/>
        </authorList>
    </citation>
    <scope>NUCLEOTIDE SEQUENCE [LARGE SCALE GENOMIC DNA]</scope>
    <source>
        <strain evidence="2 3">4249</strain>
    </source>
</reference>
<dbReference type="InterPro" id="IPR005097">
    <property type="entry name" value="Sacchrp_dh_NADP-bd"/>
</dbReference>
<organism evidence="2 3">
    <name type="scientific">Hydrogenophaga palleronii</name>
    <dbReference type="NCBI Taxonomy" id="65655"/>
    <lineage>
        <taxon>Bacteria</taxon>
        <taxon>Pseudomonadati</taxon>
        <taxon>Pseudomonadota</taxon>
        <taxon>Betaproteobacteria</taxon>
        <taxon>Burkholderiales</taxon>
        <taxon>Comamonadaceae</taxon>
        <taxon>Hydrogenophaga</taxon>
    </lineage>
</organism>
<dbReference type="SUPFAM" id="SSF51735">
    <property type="entry name" value="NAD(P)-binding Rossmann-fold domains"/>
    <property type="match status" value="1"/>
</dbReference>
<protein>
    <recommendedName>
        <fullName evidence="1">Saccharopine dehydrogenase NADP binding domain-containing protein</fullName>
    </recommendedName>
</protein>
<accession>A0ABU1WKZ8</accession>
<feature type="domain" description="Saccharopine dehydrogenase NADP binding" evidence="1">
    <location>
        <begin position="6"/>
        <end position="132"/>
    </location>
</feature>
<dbReference type="EMBL" id="JAVDWU010000003">
    <property type="protein sequence ID" value="MDR7149707.1"/>
    <property type="molecule type" value="Genomic_DNA"/>
</dbReference>
<dbReference type="Gene3D" id="3.40.50.720">
    <property type="entry name" value="NAD(P)-binding Rossmann-like Domain"/>
    <property type="match status" value="1"/>
</dbReference>